<feature type="domain" description="AB hydrolase-1" evidence="2">
    <location>
        <begin position="69"/>
        <end position="336"/>
    </location>
</feature>
<reference evidence="4" key="1">
    <citation type="journal article" date="2017" name="Nat. Ecol. Evol.">
        <title>Genome expansion and lineage-specific genetic innovations in the forest pathogenic fungi Armillaria.</title>
        <authorList>
            <person name="Sipos G."/>
            <person name="Prasanna A.N."/>
            <person name="Walter M.C."/>
            <person name="O'Connor E."/>
            <person name="Balint B."/>
            <person name="Krizsan K."/>
            <person name="Kiss B."/>
            <person name="Hess J."/>
            <person name="Varga T."/>
            <person name="Slot J."/>
            <person name="Riley R."/>
            <person name="Boka B."/>
            <person name="Rigling D."/>
            <person name="Barry K."/>
            <person name="Lee J."/>
            <person name="Mihaltcheva S."/>
            <person name="LaButti K."/>
            <person name="Lipzen A."/>
            <person name="Waldron R."/>
            <person name="Moloney N.M."/>
            <person name="Sperisen C."/>
            <person name="Kredics L."/>
            <person name="Vagvoelgyi C."/>
            <person name="Patrignani A."/>
            <person name="Fitzpatrick D."/>
            <person name="Nagy I."/>
            <person name="Doyle S."/>
            <person name="Anderson J.B."/>
            <person name="Grigoriev I.V."/>
            <person name="Gueldener U."/>
            <person name="Muensterkoetter M."/>
            <person name="Nagy L.G."/>
        </authorList>
    </citation>
    <scope>NUCLEOTIDE SEQUENCE [LARGE SCALE GENOMIC DNA]</scope>
    <source>
        <strain evidence="4">C18/9</strain>
    </source>
</reference>
<dbReference type="InterPro" id="IPR050471">
    <property type="entry name" value="AB_hydrolase"/>
</dbReference>
<dbReference type="PANTHER" id="PTHR43433:SF5">
    <property type="entry name" value="AB HYDROLASE-1 DOMAIN-CONTAINING PROTEIN"/>
    <property type="match status" value="1"/>
</dbReference>
<name>A0A284S0K1_ARMOS</name>
<gene>
    <name evidence="3" type="ORF">ARMOST_17923</name>
</gene>
<evidence type="ECO:0000313" key="3">
    <source>
        <dbReference type="EMBL" id="SJL14466.1"/>
    </source>
</evidence>
<sequence length="345" mass="38971">MLTAFVLSLAQIGTLGRECFGKAKRGINLRLFKFTSMTEGFISFNYEGEEYQTWYRVIGNLDSPTRTPLVVAHGGPGQSCLVLAEMPVSRITKLGLSYDYLLPLSDLATRFSIPVIFYDQIGNSRSTYLPAKPPSFWTIDLFIDELVNLLEHFHIQDGFDFLGHSWGGILGLEFEVRRQPEGLRHLVLTNSLADMGMWNASTGELSKAFPDDVQKGLAVGVTDMEAYGKALKMFYKKHGCLVDPWPEELVYSMNQSISPSADISVAVAMFTGELRAWSIIDRLDRVRVPTFVINGRADIAQDFVVEPLFRGIRQVKWVTMEKSSHTPMWEERERYMDLVNGFLSV</sequence>
<evidence type="ECO:0000313" key="4">
    <source>
        <dbReference type="Proteomes" id="UP000219338"/>
    </source>
</evidence>
<dbReference type="Pfam" id="PF12697">
    <property type="entry name" value="Abhydrolase_6"/>
    <property type="match status" value="1"/>
</dbReference>
<dbReference type="OrthoDB" id="190201at2759"/>
<proteinExistence type="predicted"/>
<dbReference type="OMA" id="YLYGQSF"/>
<dbReference type="AlphaFoldDB" id="A0A284S0K1"/>
<evidence type="ECO:0000256" key="1">
    <source>
        <dbReference type="SAM" id="SignalP"/>
    </source>
</evidence>
<keyword evidence="1" id="KW-0732">Signal</keyword>
<dbReference type="SUPFAM" id="SSF53474">
    <property type="entry name" value="alpha/beta-Hydrolases"/>
    <property type="match status" value="1"/>
</dbReference>
<dbReference type="PIRSF" id="PIRSF005539">
    <property type="entry name" value="Pept_S33_TRI_F1"/>
    <property type="match status" value="1"/>
</dbReference>
<dbReference type="GO" id="GO:0006508">
    <property type="term" value="P:proteolysis"/>
    <property type="evidence" value="ECO:0007669"/>
    <property type="project" value="InterPro"/>
</dbReference>
<organism evidence="3 4">
    <name type="scientific">Armillaria ostoyae</name>
    <name type="common">Armillaria root rot fungus</name>
    <dbReference type="NCBI Taxonomy" id="47428"/>
    <lineage>
        <taxon>Eukaryota</taxon>
        <taxon>Fungi</taxon>
        <taxon>Dikarya</taxon>
        <taxon>Basidiomycota</taxon>
        <taxon>Agaricomycotina</taxon>
        <taxon>Agaricomycetes</taxon>
        <taxon>Agaricomycetidae</taxon>
        <taxon>Agaricales</taxon>
        <taxon>Marasmiineae</taxon>
        <taxon>Physalacriaceae</taxon>
        <taxon>Armillaria</taxon>
    </lineage>
</organism>
<protein>
    <submittedName>
        <fullName evidence="3">Related to proline iminopeptidase</fullName>
    </submittedName>
</protein>
<dbReference type="Gene3D" id="3.40.50.1820">
    <property type="entry name" value="alpha/beta hydrolase"/>
    <property type="match status" value="1"/>
</dbReference>
<dbReference type="GO" id="GO:0008233">
    <property type="term" value="F:peptidase activity"/>
    <property type="evidence" value="ECO:0007669"/>
    <property type="project" value="InterPro"/>
</dbReference>
<feature type="chain" id="PRO_5012018239" evidence="1">
    <location>
        <begin position="17"/>
        <end position="345"/>
    </location>
</feature>
<dbReference type="InterPro" id="IPR000073">
    <property type="entry name" value="AB_hydrolase_1"/>
</dbReference>
<keyword evidence="4" id="KW-1185">Reference proteome</keyword>
<accession>A0A284S0K1</accession>
<dbReference type="InterPro" id="IPR005945">
    <property type="entry name" value="Pro_imino_pep"/>
</dbReference>
<dbReference type="PANTHER" id="PTHR43433">
    <property type="entry name" value="HYDROLASE, ALPHA/BETA FOLD FAMILY PROTEIN"/>
    <property type="match status" value="1"/>
</dbReference>
<dbReference type="EMBL" id="FUEG01000024">
    <property type="protein sequence ID" value="SJL14466.1"/>
    <property type="molecule type" value="Genomic_DNA"/>
</dbReference>
<dbReference type="InterPro" id="IPR029058">
    <property type="entry name" value="AB_hydrolase_fold"/>
</dbReference>
<evidence type="ECO:0000259" key="2">
    <source>
        <dbReference type="Pfam" id="PF12697"/>
    </source>
</evidence>
<dbReference type="STRING" id="47428.A0A284S0K1"/>
<dbReference type="Proteomes" id="UP000219338">
    <property type="component" value="Unassembled WGS sequence"/>
</dbReference>
<feature type="signal peptide" evidence="1">
    <location>
        <begin position="1"/>
        <end position="16"/>
    </location>
</feature>